<evidence type="ECO:0000313" key="1">
    <source>
        <dbReference type="EMBL" id="RYC28948.1"/>
    </source>
</evidence>
<gene>
    <name evidence="1" type="ORF">D3273_26565</name>
</gene>
<dbReference type="OrthoDB" id="9884105at2"/>
<proteinExistence type="predicted"/>
<keyword evidence="2" id="KW-1185">Reference proteome</keyword>
<accession>A0A4Q2U006</accession>
<reference evidence="1 2" key="1">
    <citation type="submission" date="2018-12" db="EMBL/GenBank/DDBJ databases">
        <authorList>
            <person name="Grouzdev D.S."/>
            <person name="Krutkina M.S."/>
        </authorList>
    </citation>
    <scope>NUCLEOTIDE SEQUENCE [LARGE SCALE GENOMIC DNA]</scope>
    <source>
        <strain evidence="1 2">RmlP026</strain>
    </source>
</reference>
<protein>
    <submittedName>
        <fullName evidence="1">Uncharacterized protein</fullName>
    </submittedName>
</protein>
<evidence type="ECO:0000313" key="2">
    <source>
        <dbReference type="Proteomes" id="UP000290759"/>
    </source>
</evidence>
<name>A0A4Q2U006_9HYPH</name>
<organism evidence="1 2">
    <name type="scientific">Lichenibacterium minor</name>
    <dbReference type="NCBI Taxonomy" id="2316528"/>
    <lineage>
        <taxon>Bacteria</taxon>
        <taxon>Pseudomonadati</taxon>
        <taxon>Pseudomonadota</taxon>
        <taxon>Alphaproteobacteria</taxon>
        <taxon>Hyphomicrobiales</taxon>
        <taxon>Lichenihabitantaceae</taxon>
        <taxon>Lichenibacterium</taxon>
    </lineage>
</organism>
<comment type="caution">
    <text evidence="1">The sequence shown here is derived from an EMBL/GenBank/DDBJ whole genome shotgun (WGS) entry which is preliminary data.</text>
</comment>
<dbReference type="AlphaFoldDB" id="A0A4Q2U006"/>
<reference evidence="1 2" key="2">
    <citation type="submission" date="2019-02" db="EMBL/GenBank/DDBJ databases">
        <title>'Lichenibacterium ramalinii' gen. nov. sp. nov., 'Lichenibacterium minor' gen. nov. sp. nov.</title>
        <authorList>
            <person name="Pankratov T."/>
        </authorList>
    </citation>
    <scope>NUCLEOTIDE SEQUENCE [LARGE SCALE GENOMIC DNA]</scope>
    <source>
        <strain evidence="1 2">RmlP026</strain>
    </source>
</reference>
<dbReference type="EMBL" id="QYBB01000086">
    <property type="protein sequence ID" value="RYC28948.1"/>
    <property type="molecule type" value="Genomic_DNA"/>
</dbReference>
<dbReference type="RefSeq" id="WP_129229968.1">
    <property type="nucleotide sequence ID" value="NZ_QYBB01000086.1"/>
</dbReference>
<sequence>MIYEHKVGKHHFFIEWNKYGQWGENGETKWVATCQGLSLTLGDTPESVLFSLTRGRSHPTLDGLKPADMGLPSKLEAWSIERI</sequence>
<dbReference type="Proteomes" id="UP000290759">
    <property type="component" value="Unassembled WGS sequence"/>
</dbReference>